<feature type="region of interest" description="Disordered" evidence="1">
    <location>
        <begin position="1"/>
        <end position="40"/>
    </location>
</feature>
<evidence type="ECO:0000313" key="2">
    <source>
        <dbReference type="EMBL" id="CAK9144016.1"/>
    </source>
</evidence>
<dbReference type="Proteomes" id="UP001642360">
    <property type="component" value="Unassembled WGS sequence"/>
</dbReference>
<feature type="compositionally biased region" description="Low complexity" evidence="1">
    <location>
        <begin position="128"/>
        <end position="155"/>
    </location>
</feature>
<comment type="caution">
    <text evidence="2">The sequence shown here is derived from an EMBL/GenBank/DDBJ whole genome shotgun (WGS) entry which is preliminary data.</text>
</comment>
<protein>
    <submittedName>
        <fullName evidence="2">Uncharacterized protein</fullName>
    </submittedName>
</protein>
<keyword evidence="3" id="KW-1185">Reference proteome</keyword>
<evidence type="ECO:0000256" key="1">
    <source>
        <dbReference type="SAM" id="MobiDB-lite"/>
    </source>
</evidence>
<organism evidence="2 3">
    <name type="scientific">Ilex paraguariensis</name>
    <name type="common">yerba mate</name>
    <dbReference type="NCBI Taxonomy" id="185542"/>
    <lineage>
        <taxon>Eukaryota</taxon>
        <taxon>Viridiplantae</taxon>
        <taxon>Streptophyta</taxon>
        <taxon>Embryophyta</taxon>
        <taxon>Tracheophyta</taxon>
        <taxon>Spermatophyta</taxon>
        <taxon>Magnoliopsida</taxon>
        <taxon>eudicotyledons</taxon>
        <taxon>Gunneridae</taxon>
        <taxon>Pentapetalae</taxon>
        <taxon>asterids</taxon>
        <taxon>campanulids</taxon>
        <taxon>Aquifoliales</taxon>
        <taxon>Aquifoliaceae</taxon>
        <taxon>Ilex</taxon>
    </lineage>
</organism>
<feature type="compositionally biased region" description="Basic and acidic residues" evidence="1">
    <location>
        <begin position="1"/>
        <end position="20"/>
    </location>
</feature>
<feature type="compositionally biased region" description="Basic residues" evidence="1">
    <location>
        <begin position="162"/>
        <end position="171"/>
    </location>
</feature>
<dbReference type="PANTHER" id="PTHR33922">
    <property type="entry name" value="OS01G0888066 PROTEIN-RELATED"/>
    <property type="match status" value="1"/>
</dbReference>
<feature type="compositionally biased region" description="Polar residues" evidence="1">
    <location>
        <begin position="172"/>
        <end position="183"/>
    </location>
</feature>
<feature type="compositionally biased region" description="Acidic residues" evidence="1">
    <location>
        <begin position="26"/>
        <end position="38"/>
    </location>
</feature>
<accession>A0ABC8RGD0</accession>
<feature type="region of interest" description="Disordered" evidence="1">
    <location>
        <begin position="128"/>
        <end position="191"/>
    </location>
</feature>
<proteinExistence type="predicted"/>
<sequence length="361" mass="40318">MGKNEILKMESSCSDEKKVDVNSTENEVEEEEEEEEETTLSLCDFPINEESQSVKHEAEANEPQEDFNFGSWGGSVLTETEMCAADEVFFQGQILPLRHSVSSESGFAGIGNDSRNFSRCVSRAESVGRCYSGGSSSYSSRSSSINSRNSSNSCSALTSKPYKPRRNRNQFHSHPSPTPQIRFSSARHGNFNNFSHHSQQSMIWSFLRLGLVQKPEIASLDLKLRSNNQNNNQRYSTKNRIINSKNNRINDGDNNKMKNILNIEKKPKQGFFDRNGALCGGCKCSINAVETVPSRISTIKSGVTMTEAQAKEEKEEAMTKTTKVCRGKQSMSRHRTSEWLKQLSLESGPDGGKIQGQFTHV</sequence>
<reference evidence="2 3" key="1">
    <citation type="submission" date="2024-02" db="EMBL/GenBank/DDBJ databases">
        <authorList>
            <person name="Vignale AGUSTIN F."/>
            <person name="Sosa J E."/>
            <person name="Modenutti C."/>
        </authorList>
    </citation>
    <scope>NUCLEOTIDE SEQUENCE [LARGE SCALE GENOMIC DNA]</scope>
</reference>
<dbReference type="AlphaFoldDB" id="A0ABC8RGD0"/>
<gene>
    <name evidence="2" type="ORF">ILEXP_LOCUS11760</name>
</gene>
<dbReference type="PANTHER" id="PTHR33922:SF2">
    <property type="entry name" value="OS07G0589600 PROTEIN"/>
    <property type="match status" value="1"/>
</dbReference>
<evidence type="ECO:0000313" key="3">
    <source>
        <dbReference type="Proteomes" id="UP001642360"/>
    </source>
</evidence>
<name>A0ABC8RGD0_9AQUA</name>
<dbReference type="EMBL" id="CAUOFW020001358">
    <property type="protein sequence ID" value="CAK9144016.1"/>
    <property type="molecule type" value="Genomic_DNA"/>
</dbReference>